<dbReference type="InterPro" id="IPR029063">
    <property type="entry name" value="SAM-dependent_MTases_sf"/>
</dbReference>
<dbReference type="OrthoDB" id="9770553at2"/>
<reference evidence="2 3" key="1">
    <citation type="submission" date="2015-08" db="EMBL/GenBank/DDBJ databases">
        <title>Whole genome sequence of Flavobacterium akiainvivens IK-1T, from decaying Wikstroemia oahuensis, an endemic Hawaiian shrub.</title>
        <authorList>
            <person name="Wan X."/>
            <person name="Hou S."/>
            <person name="Saito J."/>
            <person name="Donachie S."/>
        </authorList>
    </citation>
    <scope>NUCLEOTIDE SEQUENCE [LARGE SCALE GENOMIC DNA]</scope>
    <source>
        <strain evidence="2 3">IK-1</strain>
    </source>
</reference>
<dbReference type="EMBL" id="LIYD01000005">
    <property type="protein sequence ID" value="KOS05238.1"/>
    <property type="molecule type" value="Genomic_DNA"/>
</dbReference>
<dbReference type="InterPro" id="IPR013216">
    <property type="entry name" value="Methyltransf_11"/>
</dbReference>
<dbReference type="GO" id="GO:0008757">
    <property type="term" value="F:S-adenosylmethionine-dependent methyltransferase activity"/>
    <property type="evidence" value="ECO:0007669"/>
    <property type="project" value="InterPro"/>
</dbReference>
<dbReference type="PATRIC" id="fig|1202724.3.peg.761"/>
<name>A0A0M8MGQ7_9FLAO</name>
<dbReference type="SUPFAM" id="SSF53335">
    <property type="entry name" value="S-adenosyl-L-methionine-dependent methyltransferases"/>
    <property type="match status" value="1"/>
</dbReference>
<evidence type="ECO:0000313" key="3">
    <source>
        <dbReference type="Proteomes" id="UP000037755"/>
    </source>
</evidence>
<dbReference type="STRING" id="1202724.AM493_03700"/>
<evidence type="ECO:0000259" key="1">
    <source>
        <dbReference type="Pfam" id="PF08241"/>
    </source>
</evidence>
<organism evidence="2 3">
    <name type="scientific">Flavobacterium akiainvivens</name>
    <dbReference type="NCBI Taxonomy" id="1202724"/>
    <lineage>
        <taxon>Bacteria</taxon>
        <taxon>Pseudomonadati</taxon>
        <taxon>Bacteroidota</taxon>
        <taxon>Flavobacteriia</taxon>
        <taxon>Flavobacteriales</taxon>
        <taxon>Flavobacteriaceae</taxon>
        <taxon>Flavobacterium</taxon>
    </lineage>
</organism>
<sequence length="215" mass="23160">MLSETQLKELAAQLQKPNGENAIEVANGMQATNANIIARAIAAINPQPGDQILEIGPGNAGHITTLPQTAHYTGLDISPEMVALAQQTFSSRPNTVFELGNGTTLPFANGAFDKVFSVNTLYFWKDPAAYATEIARTLKPGGLLCLGFIPQSTMQHIPFAKYGFTHYSQEQAAKLLESASFRTEAIDTTTETIMGNAGKEITREITILTAKSDSR</sequence>
<dbReference type="Pfam" id="PF08241">
    <property type="entry name" value="Methyltransf_11"/>
    <property type="match status" value="1"/>
</dbReference>
<dbReference type="RefSeq" id="WP_054406307.1">
    <property type="nucleotide sequence ID" value="NZ_FOYA01000006.1"/>
</dbReference>
<dbReference type="CDD" id="cd02440">
    <property type="entry name" value="AdoMet_MTases"/>
    <property type="match status" value="1"/>
</dbReference>
<gene>
    <name evidence="2" type="ORF">AM493_03700</name>
</gene>
<accession>A0A0M8MGQ7</accession>
<feature type="domain" description="Methyltransferase type 11" evidence="1">
    <location>
        <begin position="53"/>
        <end position="145"/>
    </location>
</feature>
<protein>
    <recommendedName>
        <fullName evidence="1">Methyltransferase type 11 domain-containing protein</fullName>
    </recommendedName>
</protein>
<comment type="caution">
    <text evidence="2">The sequence shown here is derived from an EMBL/GenBank/DDBJ whole genome shotgun (WGS) entry which is preliminary data.</text>
</comment>
<dbReference type="PANTHER" id="PTHR43861">
    <property type="entry name" value="TRANS-ACONITATE 2-METHYLTRANSFERASE-RELATED"/>
    <property type="match status" value="1"/>
</dbReference>
<evidence type="ECO:0000313" key="2">
    <source>
        <dbReference type="EMBL" id="KOS05238.1"/>
    </source>
</evidence>
<dbReference type="Proteomes" id="UP000037755">
    <property type="component" value="Unassembled WGS sequence"/>
</dbReference>
<keyword evidence="3" id="KW-1185">Reference proteome</keyword>
<dbReference type="Gene3D" id="3.40.50.150">
    <property type="entry name" value="Vaccinia Virus protein VP39"/>
    <property type="match status" value="1"/>
</dbReference>
<proteinExistence type="predicted"/>
<dbReference type="AlphaFoldDB" id="A0A0M8MGQ7"/>
<dbReference type="PANTHER" id="PTHR43861:SF1">
    <property type="entry name" value="TRANS-ACONITATE 2-METHYLTRANSFERASE"/>
    <property type="match status" value="1"/>
</dbReference>